<dbReference type="GO" id="GO:0008270">
    <property type="term" value="F:zinc ion binding"/>
    <property type="evidence" value="ECO:0007669"/>
    <property type="project" value="InterPro"/>
</dbReference>
<dbReference type="PANTHER" id="PTHR31001">
    <property type="entry name" value="UNCHARACTERIZED TRANSCRIPTIONAL REGULATORY PROTEIN"/>
    <property type="match status" value="1"/>
</dbReference>
<dbReference type="CDD" id="cd12148">
    <property type="entry name" value="fungal_TF_MHR"/>
    <property type="match status" value="1"/>
</dbReference>
<accession>A0A0C3HS23</accession>
<dbReference type="InterPro" id="IPR036864">
    <property type="entry name" value="Zn2-C6_fun-type_DNA-bd_sf"/>
</dbReference>
<dbReference type="SUPFAM" id="SSF57701">
    <property type="entry name" value="Zn2/Cys6 DNA-binding domain"/>
    <property type="match status" value="1"/>
</dbReference>
<evidence type="ECO:0000313" key="6">
    <source>
        <dbReference type="Proteomes" id="UP000054321"/>
    </source>
</evidence>
<dbReference type="Pfam" id="PF00172">
    <property type="entry name" value="Zn_clus"/>
    <property type="match status" value="1"/>
</dbReference>
<dbReference type="GO" id="GO:0003677">
    <property type="term" value="F:DNA binding"/>
    <property type="evidence" value="ECO:0007669"/>
    <property type="project" value="InterPro"/>
</dbReference>
<keyword evidence="2" id="KW-0479">Metal-binding</keyword>
<evidence type="ECO:0000313" key="5">
    <source>
        <dbReference type="EMBL" id="KIN05820.1"/>
    </source>
</evidence>
<name>A0A0C3HS23_OIDMZ</name>
<evidence type="ECO:0000256" key="3">
    <source>
        <dbReference type="ARBA" id="ARBA00023242"/>
    </source>
</evidence>
<feature type="non-terminal residue" evidence="5">
    <location>
        <position position="581"/>
    </location>
</feature>
<dbReference type="PANTHER" id="PTHR31001:SF85">
    <property type="entry name" value="ZN(II)2CYS6 TRANSCRIPTION FACTOR (EUROFUNG)"/>
    <property type="match status" value="1"/>
</dbReference>
<proteinExistence type="predicted"/>
<dbReference type="Gene3D" id="4.10.240.10">
    <property type="entry name" value="Zn(2)-C6 fungal-type DNA-binding domain"/>
    <property type="match status" value="1"/>
</dbReference>
<feature type="domain" description="Zn(2)-C6 fungal-type" evidence="4">
    <location>
        <begin position="7"/>
        <end position="35"/>
    </location>
</feature>
<evidence type="ECO:0000256" key="2">
    <source>
        <dbReference type="ARBA" id="ARBA00022723"/>
    </source>
</evidence>
<reference evidence="5 6" key="1">
    <citation type="submission" date="2014-04" db="EMBL/GenBank/DDBJ databases">
        <authorList>
            <consortium name="DOE Joint Genome Institute"/>
            <person name="Kuo A."/>
            <person name="Martino E."/>
            <person name="Perotto S."/>
            <person name="Kohler A."/>
            <person name="Nagy L.G."/>
            <person name="Floudas D."/>
            <person name="Copeland A."/>
            <person name="Barry K.W."/>
            <person name="Cichocki N."/>
            <person name="Veneault-Fourrey C."/>
            <person name="LaButti K."/>
            <person name="Lindquist E.A."/>
            <person name="Lipzen A."/>
            <person name="Lundell T."/>
            <person name="Morin E."/>
            <person name="Murat C."/>
            <person name="Sun H."/>
            <person name="Tunlid A."/>
            <person name="Henrissat B."/>
            <person name="Grigoriev I.V."/>
            <person name="Hibbett D.S."/>
            <person name="Martin F."/>
            <person name="Nordberg H.P."/>
            <person name="Cantor M.N."/>
            <person name="Hua S.X."/>
        </authorList>
    </citation>
    <scope>NUCLEOTIDE SEQUENCE [LARGE SCALE GENOMIC DNA]</scope>
    <source>
        <strain evidence="5 6">Zn</strain>
    </source>
</reference>
<organism evidence="5 6">
    <name type="scientific">Oidiodendron maius (strain Zn)</name>
    <dbReference type="NCBI Taxonomy" id="913774"/>
    <lineage>
        <taxon>Eukaryota</taxon>
        <taxon>Fungi</taxon>
        <taxon>Dikarya</taxon>
        <taxon>Ascomycota</taxon>
        <taxon>Pezizomycotina</taxon>
        <taxon>Leotiomycetes</taxon>
        <taxon>Leotiomycetes incertae sedis</taxon>
        <taxon>Myxotrichaceae</taxon>
        <taxon>Oidiodendron</taxon>
    </lineage>
</organism>
<dbReference type="InterPro" id="IPR001138">
    <property type="entry name" value="Zn2Cys6_DnaBD"/>
</dbReference>
<comment type="subcellular location">
    <subcellularLocation>
        <location evidence="1">Nucleus</location>
    </subcellularLocation>
</comment>
<dbReference type="Pfam" id="PF04082">
    <property type="entry name" value="Fungal_trans"/>
    <property type="match status" value="1"/>
</dbReference>
<dbReference type="EMBL" id="KN832871">
    <property type="protein sequence ID" value="KIN05820.1"/>
    <property type="molecule type" value="Genomic_DNA"/>
</dbReference>
<sequence>PAPRKHPCLLCQQRKVRCDRNEPCSNCIKAGVAKCEAAPQYPPRKRKKRFPEAELLARLRRYERHLRSYGADIEAINREDLTTESQEAYQIIENDQDSEHLILNPFSVRRSLRHVENNLWDGMNKAFRDAEEILQGSSDDELYETPITKTYDAIPSSGDFVFGLSPAQAALMIHPSPVTIFRLWQTFLDNVNSLIKLVHAPTVQQQLLDATSNLDQIPRNIEALMFGIYSMAIVSMTDDYCRKLFNDERMAVLKRFQDGTKQALQNAEYLRSTDIVVLQAFVLLLLSSLQITDDPRALFCLSGIAVRMGQRIGLATDGTHYGLLPFEAEMRRRLWWQIVLIDTRASEVSGAGPALLTYTWNTKIPLNFNDSDLFPDMRTAPPERPGLTEISYFRIRCEMADFFRKTKYRRIADPLSSRDKVIDEFEQHIDKEYLNYCDPSVPLHYMCIIMAKSSLCKLRIGLDHSQSMSNQAINRSQAEKDRLFFLGLTLVENYNLIMACPLTERYIWHMHTNFPFPAYLFLVCALRERTTGELTDRAWQAMEESADYRDKYASHRQKESVLFYALGNLTVKAWEAHVAAV</sequence>
<dbReference type="OrthoDB" id="2269373at2759"/>
<gene>
    <name evidence="5" type="ORF">OIDMADRAFT_73389</name>
</gene>
<reference evidence="6" key="2">
    <citation type="submission" date="2015-01" db="EMBL/GenBank/DDBJ databases">
        <title>Evolutionary Origins and Diversification of the Mycorrhizal Mutualists.</title>
        <authorList>
            <consortium name="DOE Joint Genome Institute"/>
            <consortium name="Mycorrhizal Genomics Consortium"/>
            <person name="Kohler A."/>
            <person name="Kuo A."/>
            <person name="Nagy L.G."/>
            <person name="Floudas D."/>
            <person name="Copeland A."/>
            <person name="Barry K.W."/>
            <person name="Cichocki N."/>
            <person name="Veneault-Fourrey C."/>
            <person name="LaButti K."/>
            <person name="Lindquist E.A."/>
            <person name="Lipzen A."/>
            <person name="Lundell T."/>
            <person name="Morin E."/>
            <person name="Murat C."/>
            <person name="Riley R."/>
            <person name="Ohm R."/>
            <person name="Sun H."/>
            <person name="Tunlid A."/>
            <person name="Henrissat B."/>
            <person name="Grigoriev I.V."/>
            <person name="Hibbett D.S."/>
            <person name="Martin F."/>
        </authorList>
    </citation>
    <scope>NUCLEOTIDE SEQUENCE [LARGE SCALE GENOMIC DNA]</scope>
    <source>
        <strain evidence="6">Zn</strain>
    </source>
</reference>
<keyword evidence="3" id="KW-0539">Nucleus</keyword>
<dbReference type="SMART" id="SM00066">
    <property type="entry name" value="GAL4"/>
    <property type="match status" value="1"/>
</dbReference>
<protein>
    <recommendedName>
        <fullName evidence="4">Zn(2)-C6 fungal-type domain-containing protein</fullName>
    </recommendedName>
</protein>
<dbReference type="InParanoid" id="A0A0C3HS23"/>
<evidence type="ECO:0000259" key="4">
    <source>
        <dbReference type="PROSITE" id="PS50048"/>
    </source>
</evidence>
<evidence type="ECO:0000256" key="1">
    <source>
        <dbReference type="ARBA" id="ARBA00004123"/>
    </source>
</evidence>
<dbReference type="GO" id="GO:0000981">
    <property type="term" value="F:DNA-binding transcription factor activity, RNA polymerase II-specific"/>
    <property type="evidence" value="ECO:0007669"/>
    <property type="project" value="InterPro"/>
</dbReference>
<dbReference type="Proteomes" id="UP000054321">
    <property type="component" value="Unassembled WGS sequence"/>
</dbReference>
<dbReference type="InterPro" id="IPR007219">
    <property type="entry name" value="XnlR_reg_dom"/>
</dbReference>
<dbReference type="HOGENOM" id="CLU_004083_5_3_1"/>
<feature type="non-terminal residue" evidence="5">
    <location>
        <position position="1"/>
    </location>
</feature>
<dbReference type="PROSITE" id="PS50048">
    <property type="entry name" value="ZN2_CY6_FUNGAL_2"/>
    <property type="match status" value="1"/>
</dbReference>
<dbReference type="GO" id="GO:0006351">
    <property type="term" value="P:DNA-templated transcription"/>
    <property type="evidence" value="ECO:0007669"/>
    <property type="project" value="InterPro"/>
</dbReference>
<dbReference type="STRING" id="913774.A0A0C3HS23"/>
<dbReference type="CDD" id="cd00067">
    <property type="entry name" value="GAL4"/>
    <property type="match status" value="1"/>
</dbReference>
<keyword evidence="6" id="KW-1185">Reference proteome</keyword>
<dbReference type="SMART" id="SM00906">
    <property type="entry name" value="Fungal_trans"/>
    <property type="match status" value="1"/>
</dbReference>
<dbReference type="AlphaFoldDB" id="A0A0C3HS23"/>
<dbReference type="InterPro" id="IPR050613">
    <property type="entry name" value="Sec_Metabolite_Reg"/>
</dbReference>
<dbReference type="GO" id="GO:0005634">
    <property type="term" value="C:nucleus"/>
    <property type="evidence" value="ECO:0007669"/>
    <property type="project" value="UniProtKB-SubCell"/>
</dbReference>